<protein>
    <submittedName>
        <fullName evidence="1">Uncharacterized protein</fullName>
    </submittedName>
</protein>
<organism evidence="1 3">
    <name type="scientific">Bacteroides faecis</name>
    <dbReference type="NCBI Taxonomy" id="674529"/>
    <lineage>
        <taxon>Bacteria</taxon>
        <taxon>Pseudomonadati</taxon>
        <taxon>Bacteroidota</taxon>
        <taxon>Bacteroidia</taxon>
        <taxon>Bacteroidales</taxon>
        <taxon>Bacteroidaceae</taxon>
        <taxon>Bacteroides</taxon>
    </lineage>
</organism>
<dbReference type="AlphaFoldDB" id="A0A174UUW1"/>
<evidence type="ECO:0000313" key="1">
    <source>
        <dbReference type="EMBL" id="CUQ23630.1"/>
    </source>
</evidence>
<evidence type="ECO:0000313" key="3">
    <source>
        <dbReference type="Proteomes" id="UP000095606"/>
    </source>
</evidence>
<proteinExistence type="predicted"/>
<name>A0A174UUW1_9BACE</name>
<reference evidence="2" key="2">
    <citation type="submission" date="2019-11" db="EMBL/GenBank/DDBJ databases">
        <authorList>
            <person name="Feng L."/>
        </authorList>
    </citation>
    <scope>NUCLEOTIDE SEQUENCE</scope>
    <source>
        <strain evidence="2">BfaecisLFYP10</strain>
    </source>
</reference>
<accession>A0A6N2R6I1</accession>
<dbReference type="Proteomes" id="UP000095606">
    <property type="component" value="Unassembled WGS sequence"/>
</dbReference>
<reference evidence="1 3" key="1">
    <citation type="submission" date="2015-09" db="EMBL/GenBank/DDBJ databases">
        <authorList>
            <consortium name="Pathogen Informatics"/>
        </authorList>
    </citation>
    <scope>NUCLEOTIDE SEQUENCE [LARGE SCALE GENOMIC DNA]</scope>
    <source>
        <strain evidence="1 3">2789STDY5834846</strain>
    </source>
</reference>
<dbReference type="EMBL" id="CZAE01000032">
    <property type="protein sequence ID" value="CUQ23630.1"/>
    <property type="molecule type" value="Genomic_DNA"/>
</dbReference>
<gene>
    <name evidence="2" type="ORF">BFLFYP10_05079</name>
    <name evidence="1" type="ORF">ERS852461_04657</name>
</gene>
<evidence type="ECO:0000313" key="2">
    <source>
        <dbReference type="EMBL" id="VYS75550.1"/>
    </source>
</evidence>
<sequence>MYIFDFKVLLISSAEQTYSKQFLIGKDWMVVITEPLAVELE</sequence>
<dbReference type="RefSeq" id="WP_259027811.1">
    <property type="nucleotide sequence ID" value="NZ_CP083678.1"/>
</dbReference>
<dbReference type="EMBL" id="CACRSZ010000003">
    <property type="protein sequence ID" value="VYS75550.1"/>
    <property type="molecule type" value="Genomic_DNA"/>
</dbReference>
<accession>A0A174UUW1</accession>